<sequence>MSFLQEDQDDMSNLLRVEWTIIPRIPPQPWLDCSGCSAPKPFECSGKTRLNANGKKLDAWLIYTCSACGKTWSRPIFERRSIGDIDAKTLRALQSNDPTWIRARAFDLVALRRKTQRIVEFDDADVRKVVLSMTPVWSSVEINMVVPMLASIRVDKLIASEFGLSRNRVQSLWAASALRSDTDGGDMLRRRVRNGSRLVLDVVELNDRVSIEMAACGR</sequence>
<geneLocation type="plasmid" evidence="2">
    <name>prgalie4872d</name>
</geneLocation>
<accession>A0A1L5NSP4</accession>
<dbReference type="InterPro" id="IPR009412">
    <property type="entry name" value="DUF1062"/>
</dbReference>
<gene>
    <name evidence="1" type="ORF">IE4872_PD00364</name>
</gene>
<protein>
    <recommendedName>
        <fullName evidence="3">DUF1062 domain-containing protein</fullName>
    </recommendedName>
</protein>
<dbReference type="AlphaFoldDB" id="A0A1L5NSP4"/>
<evidence type="ECO:0008006" key="3">
    <source>
        <dbReference type="Google" id="ProtNLM"/>
    </source>
</evidence>
<dbReference type="Pfam" id="PF06353">
    <property type="entry name" value="DUF1062"/>
    <property type="match status" value="1"/>
</dbReference>
<dbReference type="PIRSF" id="PIRSF021719">
    <property type="entry name" value="DUF1062"/>
    <property type="match status" value="1"/>
</dbReference>
<reference evidence="1 2" key="1">
    <citation type="submission" date="2016-09" db="EMBL/GenBank/DDBJ databases">
        <title>The complete genome sequences of Rhizobium gallicum, symbiovars gallicum and phaseoli, symbionts associated to common bean (Phaseolus vulgaris).</title>
        <authorList>
            <person name="Bustos P."/>
            <person name="Santamaria R.I."/>
            <person name="Perez-Carrascal O.M."/>
            <person name="Juarez S."/>
            <person name="Lozano L."/>
            <person name="Martinez-Flores I."/>
            <person name="Martinez-Romero E."/>
            <person name="Cevallos M."/>
            <person name="Romero D."/>
            <person name="Davila G."/>
            <person name="Gonzalez V."/>
        </authorList>
    </citation>
    <scope>NUCLEOTIDE SEQUENCE [LARGE SCALE GENOMIC DNA]</scope>
    <source>
        <strain evidence="1 2">IE4872</strain>
        <plasmid evidence="2">prgalie4872d</plasmid>
    </source>
</reference>
<proteinExistence type="predicted"/>
<dbReference type="EMBL" id="CP017105">
    <property type="protein sequence ID" value="APO70898.1"/>
    <property type="molecule type" value="Genomic_DNA"/>
</dbReference>
<evidence type="ECO:0000313" key="1">
    <source>
        <dbReference type="EMBL" id="APO70898.1"/>
    </source>
</evidence>
<organism evidence="1 2">
    <name type="scientific">Rhizobium gallicum</name>
    <dbReference type="NCBI Taxonomy" id="56730"/>
    <lineage>
        <taxon>Bacteria</taxon>
        <taxon>Pseudomonadati</taxon>
        <taxon>Pseudomonadota</taxon>
        <taxon>Alphaproteobacteria</taxon>
        <taxon>Hyphomicrobiales</taxon>
        <taxon>Rhizobiaceae</taxon>
        <taxon>Rhizobium/Agrobacterium group</taxon>
        <taxon>Rhizobium</taxon>
    </lineage>
</organism>
<name>A0A1L5NSP4_9HYPH</name>
<keyword evidence="1" id="KW-0614">Plasmid</keyword>
<dbReference type="Proteomes" id="UP000184749">
    <property type="component" value="Plasmid pRgalIE4872d"/>
</dbReference>
<evidence type="ECO:0000313" key="2">
    <source>
        <dbReference type="Proteomes" id="UP000184749"/>
    </source>
</evidence>